<dbReference type="CDD" id="cd06775">
    <property type="entry name" value="cpPDZ_MBTPS2-like"/>
    <property type="match status" value="1"/>
</dbReference>
<feature type="domain" description="Peptidase M50" evidence="12">
    <location>
        <begin position="209"/>
        <end position="485"/>
    </location>
</feature>
<evidence type="ECO:0000256" key="1">
    <source>
        <dbReference type="ARBA" id="ARBA00001350"/>
    </source>
</evidence>
<evidence type="ECO:0000256" key="5">
    <source>
        <dbReference type="ARBA" id="ARBA00014400"/>
    </source>
</evidence>
<dbReference type="Gene3D" id="2.30.42.10">
    <property type="match status" value="1"/>
</dbReference>
<reference evidence="13" key="2">
    <citation type="journal article" date="2000" name="Genome Res.">
        <title>Normalization and subtraction of cap-trapper-selected cDNAs to prepare full-length cDNA libraries for rapid discovery of new genes.</title>
        <authorList>
            <person name="Carninci P."/>
            <person name="Shibata Y."/>
            <person name="Hayatsu N."/>
            <person name="Sugahara Y."/>
            <person name="Shibata K."/>
            <person name="Itoh M."/>
            <person name="Konno H."/>
            <person name="Okazaki Y."/>
            <person name="Muramatsu M."/>
            <person name="Hayashizaki Y."/>
        </authorList>
    </citation>
    <scope>NUCLEOTIDE SEQUENCE</scope>
    <source>
        <strain evidence="13">C57BL/6J</strain>
        <tissue evidence="13">Testis</tissue>
    </source>
</reference>
<sequence length="522" mass="57232">MASETEKLLCLNTESAEIPADFVELLPPDNIGDIEAVSLETSVGQTIEVYGDVGVDWAHGSQYHSPVIALQPLVGSSLSSRDHDKEMFVVQTREEEVVGYQDSDNLLFSPEFGSQMVLPVNEDDYLQPTTASFTGFLAAENGQGELSPYEGNLCGLTTFIEAGAEESVNADLGDKQWEQKQIDGLDGEFPFTMWDDVNEKEDPIAEEQAGIWHNFVLALLGILALVLLPVILLPFYYTGVGVLITEVAEDSPAIGPRGLFVGDLVTHLQDCPVTNVQDWNECLDTIAYEPQIGYCISASTLQQLSFPVRAYKRLDGSTECCNNHSLTDVCFSYRNNFNKRLHTCLPARKAVEATQVCRSNKDCKSGASSSFCIVPSLETHTRLIKVKHPPQIDMLYVGHPLHLHYTVSITSFIPRFNFLSIDLPVIVETFVKYLISLSGALAIVNAVPCFALDGQWILNSFLDATLTSVIGDNDVKDLIGFFILLGGSVLLAANVTLGLWMVTARCDTVSCSHHYVCLVSLS</sequence>
<evidence type="ECO:0000256" key="9">
    <source>
        <dbReference type="ARBA" id="ARBA00032658"/>
    </source>
</evidence>
<accession>Q8C5R6</accession>
<dbReference type="GO" id="GO:0012505">
    <property type="term" value="C:endomembrane system"/>
    <property type="evidence" value="ECO:0007669"/>
    <property type="project" value="UniProtKB-SubCell"/>
</dbReference>
<dbReference type="SUPFAM" id="SSF50156">
    <property type="entry name" value="PDZ domain-like"/>
    <property type="match status" value="1"/>
</dbReference>
<feature type="transmembrane region" description="Helical" evidence="11">
    <location>
        <begin position="433"/>
        <end position="458"/>
    </location>
</feature>
<evidence type="ECO:0000256" key="11">
    <source>
        <dbReference type="SAM" id="Phobius"/>
    </source>
</evidence>
<dbReference type="InterPro" id="IPR036034">
    <property type="entry name" value="PDZ_sf"/>
</dbReference>
<comment type="similarity">
    <text evidence="3">Belongs to the peptidase M50A family.</text>
</comment>
<comment type="subcellular location">
    <subcellularLocation>
        <location evidence="2">Endomembrane system</location>
        <topology evidence="2">Multi-pass membrane protein</topology>
    </subcellularLocation>
</comment>
<reference evidence="13" key="1">
    <citation type="journal article" date="1999" name="Methods Enzymol.">
        <title>High-efficiency full-length cDNA cloning.</title>
        <authorList>
            <person name="Carninci P."/>
            <person name="Hayashizaki Y."/>
        </authorList>
    </citation>
    <scope>NUCLEOTIDE SEQUENCE</scope>
    <source>
        <strain evidence="13">C57BL/6J</strain>
        <tissue evidence="13">Testis</tissue>
    </source>
</reference>
<evidence type="ECO:0000256" key="3">
    <source>
        <dbReference type="ARBA" id="ARBA00009989"/>
    </source>
</evidence>
<organism evidence="13">
    <name type="scientific">Mus musculus</name>
    <name type="common">Mouse</name>
    <dbReference type="NCBI Taxonomy" id="10090"/>
    <lineage>
        <taxon>Eukaryota</taxon>
        <taxon>Metazoa</taxon>
        <taxon>Chordata</taxon>
        <taxon>Craniata</taxon>
        <taxon>Vertebrata</taxon>
        <taxon>Euteleostomi</taxon>
        <taxon>Mammalia</taxon>
        <taxon>Eutheria</taxon>
        <taxon>Euarchontoglires</taxon>
        <taxon>Glires</taxon>
        <taxon>Rodentia</taxon>
        <taxon>Myomorpha</taxon>
        <taxon>Muroidea</taxon>
        <taxon>Muridae</taxon>
        <taxon>Murinae</taxon>
        <taxon>Mus</taxon>
        <taxon>Mus</taxon>
    </lineage>
</organism>
<reference evidence="13" key="5">
    <citation type="journal article" date="2002" name="Nature">
        <title>Analysis of the mouse transcriptome based on functional annotation of 60,770 full-length cDNAs.</title>
        <authorList>
            <consortium name="The FANTOM Consortium and the RIKEN Genome Exploration Research Group Phase I and II Team"/>
        </authorList>
    </citation>
    <scope>NUCLEOTIDE SEQUENCE</scope>
    <source>
        <strain evidence="13">C57BL/6J</strain>
        <tissue evidence="13">Testis</tissue>
    </source>
</reference>
<dbReference type="Pfam" id="PF02163">
    <property type="entry name" value="Peptidase_M50"/>
    <property type="match status" value="1"/>
</dbReference>
<comment type="catalytic activity">
    <reaction evidence="1">
        <text>Cleaves several transcription factors that are type-2 transmembrane proteins within membrane-spanning domains. Known substrates include sterol regulatory element-binding protein (SREBP) -1, SREBP-2 and forms of the transcriptional activator ATF6. SREBP-2 is cleaved at the site 477-DRSRILL-|-CVLTFLCLSFNPLTSLLQWGGA-505. The residues Asn-Pro, 11 residues distal to the site of cleavage in the membrane-spanning domain, are important for cleavage by S2P endopeptidase. Replacement of either of these residues does not prevent cleavage, but there is no cleavage if both of these residues are replaced.</text>
        <dbReference type="EC" id="3.4.24.85"/>
    </reaction>
</comment>
<evidence type="ECO:0000256" key="7">
    <source>
        <dbReference type="ARBA" id="ARBA00022989"/>
    </source>
</evidence>
<name>Q8C5R6_MOUSE</name>
<evidence type="ECO:0000256" key="10">
    <source>
        <dbReference type="ARBA" id="ARBA00045828"/>
    </source>
</evidence>
<dbReference type="MEROPS" id="M50.001"/>
<evidence type="ECO:0000313" key="13">
    <source>
        <dbReference type="EMBL" id="BAC36692.1"/>
    </source>
</evidence>
<proteinExistence type="evidence at transcript level"/>
<evidence type="ECO:0000256" key="4">
    <source>
        <dbReference type="ARBA" id="ARBA00012347"/>
    </source>
</evidence>
<reference evidence="13" key="3">
    <citation type="journal article" date="2000" name="Genome Res.">
        <title>RIKEN integrated sequence analysis (RISA) system--384-format sequencing pipeline with 384 multicapillary sequencer.</title>
        <authorList>
            <person name="Shibata K."/>
            <person name="Itoh M."/>
            <person name="Aizawa K."/>
            <person name="Nagaoka S."/>
            <person name="Sasaki N."/>
            <person name="Carninci P."/>
            <person name="Konno H."/>
            <person name="Akiyama J."/>
            <person name="Nishi K."/>
            <person name="Kitsunai T."/>
            <person name="Tashiro H."/>
            <person name="Itoh M."/>
            <person name="Sumi N."/>
            <person name="Ishii Y."/>
            <person name="Nakamura S."/>
            <person name="Hazama M."/>
            <person name="Nishine T."/>
            <person name="Harada A."/>
            <person name="Yamamoto R."/>
            <person name="Matsumoto H."/>
            <person name="Sakaguchi S."/>
            <person name="Ikegami T."/>
            <person name="Kashiwagi K."/>
            <person name="Fujiwake S."/>
            <person name="Inoue K."/>
            <person name="Togawa Y."/>
            <person name="Izawa M."/>
            <person name="Ohara E."/>
            <person name="Watahiki M."/>
            <person name="Yoneda Y."/>
            <person name="Ishikawa T."/>
            <person name="Ozawa K."/>
            <person name="Tanaka T."/>
            <person name="Matsuura S."/>
            <person name="Kawai J."/>
            <person name="Okazaki Y."/>
            <person name="Muramatsu M."/>
            <person name="Inoue Y."/>
            <person name="Kira A."/>
            <person name="Hayashizaki Y."/>
        </authorList>
    </citation>
    <scope>NUCLEOTIDE SEQUENCE</scope>
    <source>
        <strain evidence="13">C57BL/6J</strain>
        <tissue evidence="13">Testis</tissue>
    </source>
</reference>
<feature type="transmembrane region" description="Helical" evidence="11">
    <location>
        <begin position="478"/>
        <end position="502"/>
    </location>
</feature>
<dbReference type="GO" id="GO:0006508">
    <property type="term" value="P:proteolysis"/>
    <property type="evidence" value="ECO:0007669"/>
    <property type="project" value="InterPro"/>
</dbReference>
<dbReference type="GO" id="GO:0016020">
    <property type="term" value="C:membrane"/>
    <property type="evidence" value="ECO:0007669"/>
    <property type="project" value="InterPro"/>
</dbReference>
<dbReference type="PANTHER" id="PTHR13325:SF3">
    <property type="entry name" value="MEMBRANE-BOUND TRANSCRIPTION FACTOR SITE-2 PROTEASE"/>
    <property type="match status" value="1"/>
</dbReference>
<reference evidence="13" key="7">
    <citation type="journal article" date="2005" name="Science">
        <title>The Transcriptional Landscape of the Mammalian Genome.</title>
        <authorList>
            <consortium name="The FANTOM Consortium"/>
            <consortium name="Riken Genome Exploration Research Group and Genome Science Group (Genome Network Project Core Group)"/>
        </authorList>
    </citation>
    <scope>NUCLEOTIDE SEQUENCE</scope>
    <source>
        <strain evidence="13">C57BL/6J</strain>
        <tissue evidence="13">Testis</tissue>
    </source>
</reference>
<dbReference type="AlphaFoldDB" id="Q8C5R6"/>
<evidence type="ECO:0000256" key="6">
    <source>
        <dbReference type="ARBA" id="ARBA00022692"/>
    </source>
</evidence>
<dbReference type="InterPro" id="IPR008915">
    <property type="entry name" value="Peptidase_M50"/>
</dbReference>
<protein>
    <recommendedName>
        <fullName evidence="5">Membrane-bound transcription factor site-2 protease</fullName>
        <ecNumber evidence="4">3.4.24.85</ecNumber>
    </recommendedName>
    <alternativeName>
        <fullName evidence="9">Endopeptidase S2P</fullName>
    </alternativeName>
</protein>
<reference evidence="13" key="4">
    <citation type="journal article" date="2001" name="Nature">
        <title>Functional annotation of a full-length mouse cDNA collection.</title>
        <authorList>
            <consortium name="The RIKEN Genome Exploration Research Group Phase II Team and the FANTOM Consortium"/>
        </authorList>
    </citation>
    <scope>NUCLEOTIDE SEQUENCE</scope>
    <source>
        <strain evidence="13">C57BL/6J</strain>
        <tissue evidence="13">Testis</tissue>
    </source>
</reference>
<feature type="transmembrane region" description="Helical" evidence="11">
    <location>
        <begin position="211"/>
        <end position="237"/>
    </location>
</feature>
<dbReference type="EC" id="3.4.24.85" evidence="4"/>
<dbReference type="UCSC" id="uc009usa.1">
    <property type="organism name" value="mouse"/>
</dbReference>
<keyword evidence="8 11" id="KW-0472">Membrane</keyword>
<comment type="function">
    <text evidence="10">Zinc metalloprotease that mediates intramembrane proteolysis of proteins such as ATF6, ATF6B, SREBF1/SREBP1 and SREBF2/SREBP2. Catalyzes the second step in the proteolytic activation of the sterol regulatory element-binding proteins (SREBPs) SREBF1/SREBP1 and SREBF2/SREBP2: cleaves SREBPs within the first transmembrane segment, thereby releasing the N-terminal segment with a portion of the transmembrane segment attached. Mature N-terminal SREBP fragments shuttle to the nucleus and activate gene transcription. Also mediates the second step in the proteolytic activation of the cyclic AMP-dependent transcription factor ATF-6 (ATF6 and ATF6B). Involved in intramembrane proteolysis during bone formation. In astrocytes and osteoblasts, upon DNA damage and ER stress, mediates the second step of the regulated intramembrane proteolytic activation of the transcription factor CREB3L1, leading to the inhibition of cell-cycle progression.</text>
</comment>
<dbReference type="GO" id="GO:0004222">
    <property type="term" value="F:metalloendopeptidase activity"/>
    <property type="evidence" value="ECO:0007669"/>
    <property type="project" value="InterPro"/>
</dbReference>
<dbReference type="PANTHER" id="PTHR13325">
    <property type="entry name" value="PROTEASE M50 MEMBRANE-BOUND TRANSCRIPTION FACTOR SITE 2 PROTEASE"/>
    <property type="match status" value="1"/>
</dbReference>
<evidence type="ECO:0000259" key="12">
    <source>
        <dbReference type="Pfam" id="PF02163"/>
    </source>
</evidence>
<keyword evidence="6 11" id="KW-0812">Transmembrane</keyword>
<evidence type="ECO:0000256" key="8">
    <source>
        <dbReference type="ARBA" id="ARBA00023136"/>
    </source>
</evidence>
<reference evidence="13" key="8">
    <citation type="journal article" date="2005" name="Science">
        <title>Antisense Transcription in the Mammalian Transcriptome.</title>
        <authorList>
            <consortium name="RIKEN Genome Exploration Research Group and Genome Science Group (Genome Network Project Core Group) and the FANTOM Consortium"/>
        </authorList>
    </citation>
    <scope>NUCLEOTIDE SEQUENCE</scope>
    <source>
        <strain evidence="13">C57BL/6J</strain>
        <tissue evidence="13">Testis</tissue>
    </source>
</reference>
<keyword evidence="7 11" id="KW-1133">Transmembrane helix</keyword>
<dbReference type="EMBL" id="AK077220">
    <property type="protein sequence ID" value="BAC36692.1"/>
    <property type="molecule type" value="mRNA"/>
</dbReference>
<reference evidence="13" key="6">
    <citation type="submission" date="2002-04" db="EMBL/GenBank/DDBJ databases">
        <authorList>
            <person name="Adachi J."/>
            <person name="Aizawa K."/>
            <person name="Akimura T."/>
            <person name="Arakawa T."/>
            <person name="Bono H."/>
            <person name="Carninci P."/>
            <person name="Fukuda S."/>
            <person name="Furuno M."/>
            <person name="Hanagaki T."/>
            <person name="Hara A."/>
            <person name="Hashizume W."/>
            <person name="Hayashida K."/>
            <person name="Hayatsu N."/>
            <person name="Hiramoto K."/>
            <person name="Hiraoka T."/>
            <person name="Hirozane T."/>
            <person name="Hori F."/>
            <person name="Imotani K."/>
            <person name="Ishii Y."/>
            <person name="Itoh M."/>
            <person name="Kagawa I."/>
            <person name="Kasukawa T."/>
            <person name="Katoh H."/>
            <person name="Kawai J."/>
            <person name="Kojima Y."/>
            <person name="Kondo S."/>
            <person name="Konno H."/>
            <person name="Kouda M."/>
            <person name="Koya S."/>
            <person name="Kurihara C."/>
            <person name="Matsuyama T."/>
            <person name="Miyazaki A."/>
            <person name="Murata M."/>
            <person name="Nakamura M."/>
            <person name="Nishi K."/>
            <person name="Nomura K."/>
            <person name="Numazaki R."/>
            <person name="Ohno M."/>
            <person name="Ohsato N."/>
            <person name="Okazaki Y."/>
            <person name="Saito R."/>
            <person name="Saitoh H."/>
            <person name="Sakai C."/>
            <person name="Sakai K."/>
            <person name="Sakazume N."/>
            <person name="Sano H."/>
            <person name="Sasaki D."/>
            <person name="Shibata K."/>
            <person name="Shinagawa A."/>
            <person name="Shiraki T."/>
            <person name="Sogabe Y."/>
            <person name="Tagami M."/>
            <person name="Tagawa A."/>
            <person name="Takahashi F."/>
            <person name="Takaku-Akahira S."/>
            <person name="Takeda Y."/>
            <person name="Tanaka T."/>
            <person name="Tomaru A."/>
            <person name="Toya T."/>
            <person name="Yasunishi A."/>
            <person name="Muramatsu M."/>
            <person name="Hayashizaki Y."/>
        </authorList>
    </citation>
    <scope>NUCLEOTIDE SEQUENCE</scope>
    <source>
        <strain evidence="13">C57BL/6J</strain>
        <tissue evidence="13">Testis</tissue>
    </source>
</reference>
<evidence type="ECO:0000256" key="2">
    <source>
        <dbReference type="ARBA" id="ARBA00004127"/>
    </source>
</evidence>
<dbReference type="InterPro" id="IPR001193">
    <property type="entry name" value="MBTPS2"/>
</dbReference>